<proteinExistence type="predicted"/>
<name>U5NCG4_9MOLU</name>
<evidence type="ECO:0000313" key="1">
    <source>
        <dbReference type="EMBL" id="AGX89276.1"/>
    </source>
</evidence>
<dbReference type="Proteomes" id="UP000017119">
    <property type="component" value="Chromosome"/>
</dbReference>
<dbReference type="STRING" id="1403316.PRV_02750"/>
<dbReference type="PATRIC" id="fig|1403316.3.peg.514"/>
<protein>
    <submittedName>
        <fullName evidence="1">Uncharacterized protein</fullName>
    </submittedName>
</protein>
<dbReference type="HOGENOM" id="CLU_1466695_0_0_14"/>
<dbReference type="KEGG" id="mpv:PRV_02750"/>
<dbReference type="RefSeq" id="WP_022770476.1">
    <property type="nucleotide sequence ID" value="NC_022575.1"/>
</dbReference>
<evidence type="ECO:0000313" key="2">
    <source>
        <dbReference type="Proteomes" id="UP000017119"/>
    </source>
</evidence>
<accession>U5NCG4</accession>
<gene>
    <name evidence="1" type="ORF">PRV_02750</name>
</gene>
<dbReference type="AlphaFoldDB" id="U5NCG4"/>
<sequence length="194" mass="22097">MSKVLLKRFLPISLVGISVSTIYLVLVSSNSFGGNSPKKWPVGSIGVKVWFDQSYIKEWLVNGNGIASDYFDRRDSTFFNKPENNKSFKLEEKNVKDSDLSNNSLKISFNEYESKNRDFWSSNFVLTGTSCEQIQKDLSEYYKYRTKKGEGEQDNGLEKLWLKDGKIFYKTGYRSPFGIIPVTLVAGGFKCANL</sequence>
<organism evidence="1 2">
    <name type="scientific">Mycoplasma parvum str. Indiana</name>
    <dbReference type="NCBI Taxonomy" id="1403316"/>
    <lineage>
        <taxon>Bacteria</taxon>
        <taxon>Bacillati</taxon>
        <taxon>Mycoplasmatota</taxon>
        <taxon>Mollicutes</taxon>
        <taxon>Mycoplasmataceae</taxon>
        <taxon>Mycoplasma</taxon>
    </lineage>
</organism>
<dbReference type="EMBL" id="CP006771">
    <property type="protein sequence ID" value="AGX89276.1"/>
    <property type="molecule type" value="Genomic_DNA"/>
</dbReference>
<reference evidence="1 2" key="1">
    <citation type="journal article" date="2013" name="Genome Announc.">
        <title>Genome Sequence of Mycoplasma parvum (Formerly Eperythrozoon parvum), a Diminutive Hemoplasma of the Pig.</title>
        <authorList>
            <person name="do Nascimento N.C."/>
            <person name="Dos Santos A.P."/>
            <person name="Chu Y."/>
            <person name="Guimaraes A.M."/>
            <person name="Pagliaro A."/>
            <person name="Messick J.B."/>
        </authorList>
    </citation>
    <scope>NUCLEOTIDE SEQUENCE [LARGE SCALE GENOMIC DNA]</scope>
    <source>
        <strain evidence="1 2">Indiana</strain>
    </source>
</reference>
<keyword evidence="2" id="KW-1185">Reference proteome</keyword>